<keyword evidence="3" id="KW-1185">Reference proteome</keyword>
<name>A0A9D4DP38_DREPO</name>
<sequence>MIRLFTLLSTLSQIAHPCSKTLTSYRNGNKSGTWNLTPPNARSYTSQGNTTALNTVNLSMARLLNPSLMLNILDSISLLTSAIKNTLTESPKMQTNH</sequence>
<dbReference type="EMBL" id="JAIWYP010000010">
    <property type="protein sequence ID" value="KAH3751850.1"/>
    <property type="molecule type" value="Genomic_DNA"/>
</dbReference>
<organism evidence="2 3">
    <name type="scientific">Dreissena polymorpha</name>
    <name type="common">Zebra mussel</name>
    <name type="synonym">Mytilus polymorpha</name>
    <dbReference type="NCBI Taxonomy" id="45954"/>
    <lineage>
        <taxon>Eukaryota</taxon>
        <taxon>Metazoa</taxon>
        <taxon>Spiralia</taxon>
        <taxon>Lophotrochozoa</taxon>
        <taxon>Mollusca</taxon>
        <taxon>Bivalvia</taxon>
        <taxon>Autobranchia</taxon>
        <taxon>Heteroconchia</taxon>
        <taxon>Euheterodonta</taxon>
        <taxon>Imparidentia</taxon>
        <taxon>Neoheterodontei</taxon>
        <taxon>Myida</taxon>
        <taxon>Dreissenoidea</taxon>
        <taxon>Dreissenidae</taxon>
        <taxon>Dreissena</taxon>
    </lineage>
</organism>
<reference evidence="2" key="2">
    <citation type="submission" date="2020-11" db="EMBL/GenBank/DDBJ databases">
        <authorList>
            <person name="McCartney M.A."/>
            <person name="Auch B."/>
            <person name="Kono T."/>
            <person name="Mallez S."/>
            <person name="Becker A."/>
            <person name="Gohl D.M."/>
            <person name="Silverstein K.A.T."/>
            <person name="Koren S."/>
            <person name="Bechman K.B."/>
            <person name="Herman A."/>
            <person name="Abrahante J.E."/>
            <person name="Garbe J."/>
        </authorList>
    </citation>
    <scope>NUCLEOTIDE SEQUENCE</scope>
    <source>
        <strain evidence="2">Duluth1</strain>
        <tissue evidence="2">Whole animal</tissue>
    </source>
</reference>
<gene>
    <name evidence="2" type="ORF">DPMN_186427</name>
</gene>
<evidence type="ECO:0008006" key="4">
    <source>
        <dbReference type="Google" id="ProtNLM"/>
    </source>
</evidence>
<feature type="signal peptide" evidence="1">
    <location>
        <begin position="1"/>
        <end position="17"/>
    </location>
</feature>
<evidence type="ECO:0000256" key="1">
    <source>
        <dbReference type="SAM" id="SignalP"/>
    </source>
</evidence>
<proteinExistence type="predicted"/>
<dbReference type="Proteomes" id="UP000828390">
    <property type="component" value="Unassembled WGS sequence"/>
</dbReference>
<comment type="caution">
    <text evidence="2">The sequence shown here is derived from an EMBL/GenBank/DDBJ whole genome shotgun (WGS) entry which is preliminary data.</text>
</comment>
<protein>
    <recommendedName>
        <fullName evidence="4">Secreted protein</fullName>
    </recommendedName>
</protein>
<evidence type="ECO:0000313" key="2">
    <source>
        <dbReference type="EMBL" id="KAH3751850.1"/>
    </source>
</evidence>
<keyword evidence="1" id="KW-0732">Signal</keyword>
<evidence type="ECO:0000313" key="3">
    <source>
        <dbReference type="Proteomes" id="UP000828390"/>
    </source>
</evidence>
<dbReference type="AlphaFoldDB" id="A0A9D4DP38"/>
<accession>A0A9D4DP38</accession>
<feature type="chain" id="PRO_5039351301" description="Secreted protein" evidence="1">
    <location>
        <begin position="18"/>
        <end position="97"/>
    </location>
</feature>
<reference evidence="2" key="1">
    <citation type="journal article" date="2019" name="bioRxiv">
        <title>The Genome of the Zebra Mussel, Dreissena polymorpha: A Resource for Invasive Species Research.</title>
        <authorList>
            <person name="McCartney M.A."/>
            <person name="Auch B."/>
            <person name="Kono T."/>
            <person name="Mallez S."/>
            <person name="Zhang Y."/>
            <person name="Obille A."/>
            <person name="Becker A."/>
            <person name="Abrahante J.E."/>
            <person name="Garbe J."/>
            <person name="Badalamenti J.P."/>
            <person name="Herman A."/>
            <person name="Mangelson H."/>
            <person name="Liachko I."/>
            <person name="Sullivan S."/>
            <person name="Sone E.D."/>
            <person name="Koren S."/>
            <person name="Silverstein K.A.T."/>
            <person name="Beckman K.B."/>
            <person name="Gohl D.M."/>
        </authorList>
    </citation>
    <scope>NUCLEOTIDE SEQUENCE</scope>
    <source>
        <strain evidence="2">Duluth1</strain>
        <tissue evidence="2">Whole animal</tissue>
    </source>
</reference>